<feature type="transmembrane region" description="Helical" evidence="6">
    <location>
        <begin position="219"/>
        <end position="238"/>
    </location>
</feature>
<feature type="transmembrane region" description="Helical" evidence="6">
    <location>
        <begin position="245"/>
        <end position="263"/>
    </location>
</feature>
<dbReference type="PANTHER" id="PTHR37422">
    <property type="entry name" value="TEICHURONIC ACID BIOSYNTHESIS PROTEIN TUAE"/>
    <property type="match status" value="1"/>
</dbReference>
<evidence type="ECO:0000256" key="1">
    <source>
        <dbReference type="ARBA" id="ARBA00004141"/>
    </source>
</evidence>
<keyword evidence="2 6" id="KW-0812">Transmembrane</keyword>
<keyword evidence="3 6" id="KW-1133">Transmembrane helix</keyword>
<feature type="transmembrane region" description="Helical" evidence="6">
    <location>
        <begin position="433"/>
        <end position="453"/>
    </location>
</feature>
<gene>
    <name evidence="8" type="ORF">A3C89_03405</name>
</gene>
<comment type="subcellular location">
    <subcellularLocation>
        <location evidence="1">Membrane</location>
        <topology evidence="1">Multi-pass membrane protein</topology>
    </subcellularLocation>
</comment>
<accession>A0A1F6DEZ1</accession>
<dbReference type="InterPro" id="IPR011990">
    <property type="entry name" value="TPR-like_helical_dom_sf"/>
</dbReference>
<evidence type="ECO:0000313" key="9">
    <source>
        <dbReference type="Proteomes" id="UP000178794"/>
    </source>
</evidence>
<dbReference type="EMBL" id="MFLF01000012">
    <property type="protein sequence ID" value="OGG59961.1"/>
    <property type="molecule type" value="Genomic_DNA"/>
</dbReference>
<reference evidence="8 9" key="1">
    <citation type="journal article" date="2016" name="Nat. Commun.">
        <title>Thousands of microbial genomes shed light on interconnected biogeochemical processes in an aquifer system.</title>
        <authorList>
            <person name="Anantharaman K."/>
            <person name="Brown C.T."/>
            <person name="Hug L.A."/>
            <person name="Sharon I."/>
            <person name="Castelle C.J."/>
            <person name="Probst A.J."/>
            <person name="Thomas B.C."/>
            <person name="Singh A."/>
            <person name="Wilkins M.J."/>
            <person name="Karaoz U."/>
            <person name="Brodie E.L."/>
            <person name="Williams K.H."/>
            <person name="Hubbard S.S."/>
            <person name="Banfield J.F."/>
        </authorList>
    </citation>
    <scope>NUCLEOTIDE SEQUENCE [LARGE SCALE GENOMIC DNA]</scope>
</reference>
<evidence type="ECO:0000256" key="4">
    <source>
        <dbReference type="ARBA" id="ARBA00023136"/>
    </source>
</evidence>
<evidence type="ECO:0000313" key="8">
    <source>
        <dbReference type="EMBL" id="OGG59961.1"/>
    </source>
</evidence>
<dbReference type="SMART" id="SM00028">
    <property type="entry name" value="TPR"/>
    <property type="match status" value="2"/>
</dbReference>
<feature type="transmembrane region" description="Helical" evidence="6">
    <location>
        <begin position="128"/>
        <end position="148"/>
    </location>
</feature>
<dbReference type="Gene3D" id="1.25.40.10">
    <property type="entry name" value="Tetratricopeptide repeat domain"/>
    <property type="match status" value="1"/>
</dbReference>
<dbReference type="InterPro" id="IPR051533">
    <property type="entry name" value="WaaL-like"/>
</dbReference>
<dbReference type="Proteomes" id="UP000178794">
    <property type="component" value="Unassembled WGS sequence"/>
</dbReference>
<evidence type="ECO:0000256" key="5">
    <source>
        <dbReference type="PROSITE-ProRule" id="PRU00339"/>
    </source>
</evidence>
<sequence>MQSIIRFGTLVGIFAVPAVVFIVSETMFFPYITGKNFTFRILVEIITAGWVVLALLDAQYRPRRSWILSAFALLLGAMFISDVLSPAPLKSFMSNFERMDGYVTLVHTFLYFLVTASMLTTEKLWQQFFGWNVVLATLLAGYGILQASGQAAVSQGASWRIDGTLGNSSYMAVYMLFSACIATMYALKTQVPERRWAAGVLALIFAALIFQTGTRGTVLGLLAGGGTAALFLAVRGASMPRVRKVASGALILGVLLVGSFVALRDTALVQNSPTLERLTHISLSEGGIRFTNWGMAWEGVKERPLFGWGHESFNYVFNTYYNPAMYGAEEWYDRAHNIVFDWLVQGGFIGATLYFGLIGIALALLMRRTSSEETEEGLLVRALLAGLLVAYTVHNFFVFDNVVSYIYFALVLAYIHRMHAGEPYVLPKLGEEAWAHVAVPVGVILLAGVLYAVNVPGIRTAQGIIDALTTTDGTARMVEFERVLTLDSFGNQEVREQLLQFIAQAAPSAASEEARTQLLAVAEREINAQIAEKPGDARIYILAGGMYRSVGLPAAALQYYTEALKLTPEKTSLKHDLGLTYISLGDTEKGLAYLQDAYEKDTSKMRARMIYALGAIHAGKMELYDELVAGDEALAAAATTDFLYQALYGQKEFARVQALYRERIALEPTSYDARKNYAIVAYNMGKIVEAITILEIARAEMSLTDAQSAEIQTMIEELQKEKK</sequence>
<feature type="repeat" description="TPR" evidence="5">
    <location>
        <begin position="537"/>
        <end position="570"/>
    </location>
</feature>
<feature type="transmembrane region" description="Helical" evidence="6">
    <location>
        <begin position="378"/>
        <end position="399"/>
    </location>
</feature>
<name>A0A1F6DEZ1_9BACT</name>
<feature type="domain" description="O-antigen ligase-related" evidence="7">
    <location>
        <begin position="201"/>
        <end position="355"/>
    </location>
</feature>
<keyword evidence="5" id="KW-0802">TPR repeat</keyword>
<dbReference type="AlphaFoldDB" id="A0A1F6DEZ1"/>
<dbReference type="Pfam" id="PF13181">
    <property type="entry name" value="TPR_8"/>
    <property type="match status" value="2"/>
</dbReference>
<evidence type="ECO:0000259" key="7">
    <source>
        <dbReference type="Pfam" id="PF04932"/>
    </source>
</evidence>
<dbReference type="SUPFAM" id="SSF48452">
    <property type="entry name" value="TPR-like"/>
    <property type="match status" value="1"/>
</dbReference>
<comment type="caution">
    <text evidence="8">The sequence shown here is derived from an EMBL/GenBank/DDBJ whole genome shotgun (WGS) entry which is preliminary data.</text>
</comment>
<proteinExistence type="predicted"/>
<dbReference type="Pfam" id="PF04932">
    <property type="entry name" value="Wzy_C"/>
    <property type="match status" value="1"/>
</dbReference>
<feature type="transmembrane region" description="Helical" evidence="6">
    <location>
        <begin position="101"/>
        <end position="121"/>
    </location>
</feature>
<dbReference type="InterPro" id="IPR019734">
    <property type="entry name" value="TPR_rpt"/>
</dbReference>
<protein>
    <recommendedName>
        <fullName evidence="7">O-antigen ligase-related domain-containing protein</fullName>
    </recommendedName>
</protein>
<evidence type="ECO:0000256" key="2">
    <source>
        <dbReference type="ARBA" id="ARBA00022692"/>
    </source>
</evidence>
<feature type="transmembrane region" description="Helical" evidence="6">
    <location>
        <begin position="196"/>
        <end position="213"/>
    </location>
</feature>
<feature type="transmembrane region" description="Helical" evidence="6">
    <location>
        <begin position="168"/>
        <end position="187"/>
    </location>
</feature>
<feature type="transmembrane region" description="Helical" evidence="6">
    <location>
        <begin position="37"/>
        <end position="56"/>
    </location>
</feature>
<feature type="transmembrane region" description="Helical" evidence="6">
    <location>
        <begin position="342"/>
        <end position="366"/>
    </location>
</feature>
<keyword evidence="4 6" id="KW-0472">Membrane</keyword>
<dbReference type="STRING" id="1798492.A3C89_03405"/>
<evidence type="ECO:0000256" key="3">
    <source>
        <dbReference type="ARBA" id="ARBA00022989"/>
    </source>
</evidence>
<feature type="transmembrane region" description="Helical" evidence="6">
    <location>
        <begin position="7"/>
        <end position="31"/>
    </location>
</feature>
<dbReference type="PROSITE" id="PS50005">
    <property type="entry name" value="TPR"/>
    <property type="match status" value="1"/>
</dbReference>
<dbReference type="PANTHER" id="PTHR37422:SF13">
    <property type="entry name" value="LIPOPOLYSACCHARIDE BIOSYNTHESIS PROTEIN PA4999-RELATED"/>
    <property type="match status" value="1"/>
</dbReference>
<dbReference type="InterPro" id="IPR007016">
    <property type="entry name" value="O-antigen_ligase-rel_domated"/>
</dbReference>
<dbReference type="GO" id="GO:0016020">
    <property type="term" value="C:membrane"/>
    <property type="evidence" value="ECO:0007669"/>
    <property type="project" value="UniProtKB-SubCell"/>
</dbReference>
<evidence type="ECO:0000256" key="6">
    <source>
        <dbReference type="SAM" id="Phobius"/>
    </source>
</evidence>
<feature type="transmembrane region" description="Helical" evidence="6">
    <location>
        <begin position="68"/>
        <end position="89"/>
    </location>
</feature>
<organism evidence="8 9">
    <name type="scientific">Candidatus Kaiserbacteria bacterium RIFCSPHIGHO2_02_FULL_50_50</name>
    <dbReference type="NCBI Taxonomy" id="1798492"/>
    <lineage>
        <taxon>Bacteria</taxon>
        <taxon>Candidatus Kaiseribacteriota</taxon>
    </lineage>
</organism>